<dbReference type="InterPro" id="IPR001806">
    <property type="entry name" value="Small_GTPase"/>
</dbReference>
<evidence type="ECO:0000256" key="1">
    <source>
        <dbReference type="ARBA" id="ARBA00022741"/>
    </source>
</evidence>
<dbReference type="AlphaFoldDB" id="A7SIS3"/>
<reference evidence="3 4" key="1">
    <citation type="journal article" date="2007" name="Science">
        <title>Sea anemone genome reveals ancestral eumetazoan gene repertoire and genomic organization.</title>
        <authorList>
            <person name="Putnam N.H."/>
            <person name="Srivastava M."/>
            <person name="Hellsten U."/>
            <person name="Dirks B."/>
            <person name="Chapman J."/>
            <person name="Salamov A."/>
            <person name="Terry A."/>
            <person name="Shapiro H."/>
            <person name="Lindquist E."/>
            <person name="Kapitonov V.V."/>
            <person name="Jurka J."/>
            <person name="Genikhovich G."/>
            <person name="Grigoriev I.V."/>
            <person name="Lucas S.M."/>
            <person name="Steele R.E."/>
            <person name="Finnerty J.R."/>
            <person name="Technau U."/>
            <person name="Martindale M.Q."/>
            <person name="Rokhsar D.S."/>
        </authorList>
    </citation>
    <scope>NUCLEOTIDE SEQUENCE [LARGE SCALE GENOMIC DNA]</scope>
    <source>
        <strain evidence="4">CH2 X CH6</strain>
    </source>
</reference>
<dbReference type="eggNOG" id="KOG0084">
    <property type="taxonomic scope" value="Eukaryota"/>
</dbReference>
<dbReference type="Gene3D" id="3.40.50.300">
    <property type="entry name" value="P-loop containing nucleotide triphosphate hydrolases"/>
    <property type="match status" value="1"/>
</dbReference>
<feature type="non-terminal residue" evidence="3">
    <location>
        <position position="1"/>
    </location>
</feature>
<dbReference type="SMART" id="SM00175">
    <property type="entry name" value="RAB"/>
    <property type="match status" value="1"/>
</dbReference>
<dbReference type="SMART" id="SM00176">
    <property type="entry name" value="RAN"/>
    <property type="match status" value="1"/>
</dbReference>
<keyword evidence="2" id="KW-0342">GTP-binding</keyword>
<dbReference type="Pfam" id="PF00071">
    <property type="entry name" value="Ras"/>
    <property type="match status" value="1"/>
</dbReference>
<accession>A7SIS3</accession>
<dbReference type="InterPro" id="IPR050227">
    <property type="entry name" value="Rab"/>
</dbReference>
<proteinExistence type="predicted"/>
<dbReference type="InterPro" id="IPR027417">
    <property type="entry name" value="P-loop_NTPase"/>
</dbReference>
<dbReference type="SUPFAM" id="SSF52540">
    <property type="entry name" value="P-loop containing nucleoside triphosphate hydrolases"/>
    <property type="match status" value="1"/>
</dbReference>
<sequence>MVDRSLADYVFKVLVLGDCNVGKSSLIRRFHDDEFNAQLCTTIGVDFFIHDFDLDGKKVKLQLWDTAGEEKYRALSRSFFRGADGALLVFDVSVKESFDSIRDYWLHEFHKVSGSDTITILVGNKCDKKDKKVSEEDIQNLSSCYNLSWLETSAKDNTNVNEAFEAMARKLVENLEQYLS</sequence>
<dbReference type="HOGENOM" id="CLU_041217_23_1_1"/>
<dbReference type="Proteomes" id="UP000001593">
    <property type="component" value="Unassembled WGS sequence"/>
</dbReference>
<dbReference type="GO" id="GO:0000139">
    <property type="term" value="C:Golgi membrane"/>
    <property type="evidence" value="ECO:0000318"/>
    <property type="project" value="GO_Central"/>
</dbReference>
<dbReference type="SMART" id="SM00173">
    <property type="entry name" value="RAS"/>
    <property type="match status" value="1"/>
</dbReference>
<dbReference type="GO" id="GO:0003924">
    <property type="term" value="F:GTPase activity"/>
    <property type="evidence" value="ECO:0000318"/>
    <property type="project" value="GO_Central"/>
</dbReference>
<dbReference type="SMART" id="SM00174">
    <property type="entry name" value="RHO"/>
    <property type="match status" value="1"/>
</dbReference>
<dbReference type="OMA" id="TIGIEFH"/>
<dbReference type="CDD" id="cd00154">
    <property type="entry name" value="Rab"/>
    <property type="match status" value="1"/>
</dbReference>
<dbReference type="PhylomeDB" id="A7SIS3"/>
<evidence type="ECO:0000313" key="3">
    <source>
        <dbReference type="EMBL" id="EDO36405.1"/>
    </source>
</evidence>
<dbReference type="GO" id="GO:0005794">
    <property type="term" value="C:Golgi apparatus"/>
    <property type="evidence" value="ECO:0000318"/>
    <property type="project" value="GO_Central"/>
</dbReference>
<keyword evidence="1" id="KW-0547">Nucleotide-binding</keyword>
<dbReference type="PRINTS" id="PR00449">
    <property type="entry name" value="RASTRNSFRMNG"/>
</dbReference>
<dbReference type="OrthoDB" id="5974340at2759"/>
<protein>
    <submittedName>
        <fullName evidence="3">Uncharacterized protein</fullName>
    </submittedName>
</protein>
<dbReference type="STRING" id="45351.A7SIS3"/>
<dbReference type="KEGG" id="nve:5507840"/>
<dbReference type="PROSITE" id="PS51421">
    <property type="entry name" value="RAS"/>
    <property type="match status" value="1"/>
</dbReference>
<dbReference type="PROSITE" id="PS51419">
    <property type="entry name" value="RAB"/>
    <property type="match status" value="1"/>
</dbReference>
<gene>
    <name evidence="3" type="ORF">NEMVEDRAFT_v1g119894</name>
</gene>
<organism evidence="3 4">
    <name type="scientific">Nematostella vectensis</name>
    <name type="common">Starlet sea anemone</name>
    <dbReference type="NCBI Taxonomy" id="45351"/>
    <lineage>
        <taxon>Eukaryota</taxon>
        <taxon>Metazoa</taxon>
        <taxon>Cnidaria</taxon>
        <taxon>Anthozoa</taxon>
        <taxon>Hexacorallia</taxon>
        <taxon>Actiniaria</taxon>
        <taxon>Edwardsiidae</taxon>
        <taxon>Nematostella</taxon>
    </lineage>
</organism>
<dbReference type="EMBL" id="DS469671">
    <property type="protein sequence ID" value="EDO36405.1"/>
    <property type="molecule type" value="Genomic_DNA"/>
</dbReference>
<dbReference type="InParanoid" id="A7SIS3"/>
<dbReference type="PANTHER" id="PTHR47977">
    <property type="entry name" value="RAS-RELATED PROTEIN RAB"/>
    <property type="match status" value="1"/>
</dbReference>
<dbReference type="InterPro" id="IPR005225">
    <property type="entry name" value="Small_GTP-bd"/>
</dbReference>
<name>A7SIS3_NEMVE</name>
<evidence type="ECO:0000256" key="2">
    <source>
        <dbReference type="ARBA" id="ARBA00023134"/>
    </source>
</evidence>
<dbReference type="NCBIfam" id="TIGR00231">
    <property type="entry name" value="small_GTP"/>
    <property type="match status" value="1"/>
</dbReference>
<evidence type="ECO:0000313" key="4">
    <source>
        <dbReference type="Proteomes" id="UP000001593"/>
    </source>
</evidence>
<dbReference type="GO" id="GO:0016192">
    <property type="term" value="P:vesicle-mediated transport"/>
    <property type="evidence" value="ECO:0000318"/>
    <property type="project" value="GO_Central"/>
</dbReference>
<dbReference type="FunFam" id="3.40.50.300:FF:002140">
    <property type="entry name" value="Small GTP-binding protein Rab11"/>
    <property type="match status" value="1"/>
</dbReference>
<keyword evidence="4" id="KW-1185">Reference proteome</keyword>
<dbReference type="PROSITE" id="PS51420">
    <property type="entry name" value="RHO"/>
    <property type="match status" value="1"/>
</dbReference>
<dbReference type="GO" id="GO:0005525">
    <property type="term" value="F:GTP binding"/>
    <property type="evidence" value="ECO:0000318"/>
    <property type="project" value="GO_Central"/>
</dbReference>